<evidence type="ECO:0000256" key="7">
    <source>
        <dbReference type="ARBA" id="ARBA00047899"/>
    </source>
</evidence>
<feature type="domain" description="Protein kinase" evidence="9">
    <location>
        <begin position="1"/>
        <end position="102"/>
    </location>
</feature>
<dbReference type="AlphaFoldDB" id="A0A8H5BG60"/>
<reference evidence="10 11" key="1">
    <citation type="journal article" date="2020" name="ISME J.">
        <title>Uncovering the hidden diversity of litter-decomposition mechanisms in mushroom-forming fungi.</title>
        <authorList>
            <person name="Floudas D."/>
            <person name="Bentzer J."/>
            <person name="Ahren D."/>
            <person name="Johansson T."/>
            <person name="Persson P."/>
            <person name="Tunlid A."/>
        </authorList>
    </citation>
    <scope>NUCLEOTIDE SEQUENCE [LARGE SCALE GENOMIC DNA]</scope>
    <source>
        <strain evidence="10 11">CBS 101986</strain>
    </source>
</reference>
<dbReference type="EC" id="2.7.11.1" evidence="1"/>
<evidence type="ECO:0000256" key="5">
    <source>
        <dbReference type="ARBA" id="ARBA00022777"/>
    </source>
</evidence>
<comment type="catalytic activity">
    <reaction evidence="7">
        <text>L-threonyl-[protein] + ATP = O-phospho-L-threonyl-[protein] + ADP + H(+)</text>
        <dbReference type="Rhea" id="RHEA:46608"/>
        <dbReference type="Rhea" id="RHEA-COMP:11060"/>
        <dbReference type="Rhea" id="RHEA-COMP:11605"/>
        <dbReference type="ChEBI" id="CHEBI:15378"/>
        <dbReference type="ChEBI" id="CHEBI:30013"/>
        <dbReference type="ChEBI" id="CHEBI:30616"/>
        <dbReference type="ChEBI" id="CHEBI:61977"/>
        <dbReference type="ChEBI" id="CHEBI:456216"/>
        <dbReference type="EC" id="2.7.11.1"/>
    </reaction>
</comment>
<evidence type="ECO:0000256" key="1">
    <source>
        <dbReference type="ARBA" id="ARBA00012513"/>
    </source>
</evidence>
<dbReference type="InterPro" id="IPR011009">
    <property type="entry name" value="Kinase-like_dom_sf"/>
</dbReference>
<keyword evidence="6" id="KW-0067">ATP-binding</keyword>
<dbReference type="Gene3D" id="3.30.200.20">
    <property type="entry name" value="Phosphorylase Kinase, domain 1"/>
    <property type="match status" value="1"/>
</dbReference>
<keyword evidence="5" id="KW-0418">Kinase</keyword>
<comment type="catalytic activity">
    <reaction evidence="8">
        <text>L-seryl-[protein] + ATP = O-phospho-L-seryl-[protein] + ADP + H(+)</text>
        <dbReference type="Rhea" id="RHEA:17989"/>
        <dbReference type="Rhea" id="RHEA-COMP:9863"/>
        <dbReference type="Rhea" id="RHEA-COMP:11604"/>
        <dbReference type="ChEBI" id="CHEBI:15378"/>
        <dbReference type="ChEBI" id="CHEBI:29999"/>
        <dbReference type="ChEBI" id="CHEBI:30616"/>
        <dbReference type="ChEBI" id="CHEBI:83421"/>
        <dbReference type="ChEBI" id="CHEBI:456216"/>
        <dbReference type="EC" id="2.7.11.1"/>
    </reaction>
</comment>
<dbReference type="SUPFAM" id="SSF56112">
    <property type="entry name" value="Protein kinase-like (PK-like)"/>
    <property type="match status" value="1"/>
</dbReference>
<gene>
    <name evidence="10" type="ORF">D9619_002017</name>
</gene>
<accession>A0A8H5BG60</accession>
<dbReference type="InterPro" id="IPR000719">
    <property type="entry name" value="Prot_kinase_dom"/>
</dbReference>
<comment type="caution">
    <text evidence="10">The sequence shown here is derived from an EMBL/GenBank/DDBJ whole genome shotgun (WGS) entry which is preliminary data.</text>
</comment>
<keyword evidence="4" id="KW-0547">Nucleotide-binding</keyword>
<dbReference type="GO" id="GO:0035556">
    <property type="term" value="P:intracellular signal transduction"/>
    <property type="evidence" value="ECO:0007669"/>
    <property type="project" value="TreeGrafter"/>
</dbReference>
<dbReference type="InterPro" id="IPR050236">
    <property type="entry name" value="Ser_Thr_kinase_AGC"/>
</dbReference>
<keyword evidence="11" id="KW-1185">Reference proteome</keyword>
<dbReference type="OrthoDB" id="3638488at2759"/>
<dbReference type="EMBL" id="JAACJJ010000028">
    <property type="protein sequence ID" value="KAF5322744.1"/>
    <property type="molecule type" value="Genomic_DNA"/>
</dbReference>
<evidence type="ECO:0000256" key="2">
    <source>
        <dbReference type="ARBA" id="ARBA00022527"/>
    </source>
</evidence>
<evidence type="ECO:0000256" key="8">
    <source>
        <dbReference type="ARBA" id="ARBA00048679"/>
    </source>
</evidence>
<keyword evidence="3" id="KW-0808">Transferase</keyword>
<dbReference type="Pfam" id="PF00069">
    <property type="entry name" value="Pkinase"/>
    <property type="match status" value="1"/>
</dbReference>
<dbReference type="PROSITE" id="PS50011">
    <property type="entry name" value="PROTEIN_KINASE_DOM"/>
    <property type="match status" value="1"/>
</dbReference>
<name>A0A8H5BG60_9AGAR</name>
<dbReference type="GO" id="GO:0005524">
    <property type="term" value="F:ATP binding"/>
    <property type="evidence" value="ECO:0007669"/>
    <property type="project" value="UniProtKB-KW"/>
</dbReference>
<evidence type="ECO:0000256" key="4">
    <source>
        <dbReference type="ARBA" id="ARBA00022741"/>
    </source>
</evidence>
<dbReference type="PANTHER" id="PTHR24356">
    <property type="entry name" value="SERINE/THREONINE-PROTEIN KINASE"/>
    <property type="match status" value="1"/>
</dbReference>
<evidence type="ECO:0000259" key="9">
    <source>
        <dbReference type="PROSITE" id="PS50011"/>
    </source>
</evidence>
<evidence type="ECO:0000313" key="11">
    <source>
        <dbReference type="Proteomes" id="UP000567179"/>
    </source>
</evidence>
<protein>
    <recommendedName>
        <fullName evidence="1">non-specific serine/threonine protein kinase</fullName>
        <ecNumber evidence="1">2.7.11.1</ecNumber>
    </recommendedName>
</protein>
<evidence type="ECO:0000256" key="3">
    <source>
        <dbReference type="ARBA" id="ARBA00022679"/>
    </source>
</evidence>
<dbReference type="Proteomes" id="UP000567179">
    <property type="component" value="Unassembled WGS sequence"/>
</dbReference>
<organism evidence="10 11">
    <name type="scientific">Psilocybe cf. subviscida</name>
    <dbReference type="NCBI Taxonomy" id="2480587"/>
    <lineage>
        <taxon>Eukaryota</taxon>
        <taxon>Fungi</taxon>
        <taxon>Dikarya</taxon>
        <taxon>Basidiomycota</taxon>
        <taxon>Agaricomycotina</taxon>
        <taxon>Agaricomycetes</taxon>
        <taxon>Agaricomycetidae</taxon>
        <taxon>Agaricales</taxon>
        <taxon>Agaricineae</taxon>
        <taxon>Strophariaceae</taxon>
        <taxon>Psilocybe</taxon>
    </lineage>
</organism>
<keyword evidence="2" id="KW-0723">Serine/threonine-protein kinase</keyword>
<evidence type="ECO:0000313" key="10">
    <source>
        <dbReference type="EMBL" id="KAF5322744.1"/>
    </source>
</evidence>
<dbReference type="GO" id="GO:0004674">
    <property type="term" value="F:protein serine/threonine kinase activity"/>
    <property type="evidence" value="ECO:0007669"/>
    <property type="project" value="UniProtKB-KW"/>
</dbReference>
<evidence type="ECO:0000256" key="6">
    <source>
        <dbReference type="ARBA" id="ARBA00022840"/>
    </source>
</evidence>
<sequence>MKQPRKFDMLRKGQESHVRAERDVLKSASLVHSPGGAGWIVRLYYSFQDRDHLYLVLGYMGGGDLLNLLIERDAFEEDPTRFYVAEQSKAATGMGLSTVIST</sequence>
<proteinExistence type="predicted"/>
<dbReference type="PANTHER" id="PTHR24356:SF400">
    <property type="entry name" value="SERINE_THREONINE-PROTEIN KINASE CBK1"/>
    <property type="match status" value="1"/>
</dbReference>